<accession>A0A060HBY5</accession>
<keyword evidence="5 8" id="KW-0808">Transferase</keyword>
<feature type="domain" description="Methyltransferase type 11" evidence="9">
    <location>
        <begin position="51"/>
        <end position="147"/>
    </location>
</feature>
<proteinExistence type="inferred from homology"/>
<gene>
    <name evidence="8" type="primary">bioC</name>
    <name evidence="10" type="ORF">D934_10210</name>
</gene>
<dbReference type="HOGENOM" id="CLU_046586_2_2_6"/>
<comment type="pathway">
    <text evidence="2 8">Cofactor biosynthesis; biotin biosynthesis.</text>
</comment>
<dbReference type="InterPro" id="IPR029063">
    <property type="entry name" value="SAM-dependent_MTases_sf"/>
</dbReference>
<dbReference type="RefSeq" id="WP_020851129.1">
    <property type="nucleotide sequence ID" value="NZ_CP006696.1"/>
</dbReference>
<evidence type="ECO:0000313" key="11">
    <source>
        <dbReference type="Proteomes" id="UP000027215"/>
    </source>
</evidence>
<evidence type="ECO:0000313" key="10">
    <source>
        <dbReference type="EMBL" id="AIC10407.1"/>
    </source>
</evidence>
<comment type="catalytic activity">
    <reaction evidence="1 8">
        <text>malonyl-[ACP] + S-adenosyl-L-methionine = malonyl-[ACP] methyl ester + S-adenosyl-L-homocysteine</text>
        <dbReference type="Rhea" id="RHEA:17105"/>
        <dbReference type="Rhea" id="RHEA-COMP:9623"/>
        <dbReference type="Rhea" id="RHEA-COMP:9954"/>
        <dbReference type="ChEBI" id="CHEBI:57856"/>
        <dbReference type="ChEBI" id="CHEBI:59789"/>
        <dbReference type="ChEBI" id="CHEBI:78449"/>
        <dbReference type="ChEBI" id="CHEBI:78845"/>
        <dbReference type="EC" id="2.1.1.197"/>
    </reaction>
</comment>
<evidence type="ECO:0000256" key="4">
    <source>
        <dbReference type="ARBA" id="ARBA00022603"/>
    </source>
</evidence>
<evidence type="ECO:0000256" key="6">
    <source>
        <dbReference type="ARBA" id="ARBA00022691"/>
    </source>
</evidence>
<dbReference type="AlphaFoldDB" id="A0A060HBY5"/>
<dbReference type="GO" id="GO:0032259">
    <property type="term" value="P:methylation"/>
    <property type="evidence" value="ECO:0007669"/>
    <property type="project" value="UniProtKB-KW"/>
</dbReference>
<dbReference type="NCBIfam" id="TIGR02072">
    <property type="entry name" value="BioC"/>
    <property type="match status" value="1"/>
</dbReference>
<dbReference type="EC" id="2.1.1.197" evidence="3 8"/>
<dbReference type="Pfam" id="PF08241">
    <property type="entry name" value="Methyltransf_11"/>
    <property type="match status" value="1"/>
</dbReference>
<evidence type="ECO:0000256" key="1">
    <source>
        <dbReference type="ARBA" id="ARBA00000852"/>
    </source>
</evidence>
<dbReference type="Gene3D" id="3.40.50.150">
    <property type="entry name" value="Vaccinia Virus protein VP39"/>
    <property type="match status" value="1"/>
</dbReference>
<protein>
    <recommendedName>
        <fullName evidence="3 8">Malonyl-[acyl-carrier protein] O-methyltransferase</fullName>
        <shortName evidence="8">Malonyl-ACP O-methyltransferase</shortName>
        <ecNumber evidence="3 8">2.1.1.197</ecNumber>
    </recommendedName>
    <alternativeName>
        <fullName evidence="8">Biotin synthesis protein BioC</fullName>
    </alternativeName>
</protein>
<dbReference type="CDD" id="cd02440">
    <property type="entry name" value="AdoMet_MTases"/>
    <property type="match status" value="1"/>
</dbReference>
<dbReference type="GO" id="GO:0102130">
    <property type="term" value="F:malonyl-CoA methyltransferase activity"/>
    <property type="evidence" value="ECO:0007669"/>
    <property type="project" value="UniProtKB-EC"/>
</dbReference>
<reference evidence="10 11" key="1">
    <citation type="submission" date="2013-08" db="EMBL/GenBank/DDBJ databases">
        <authorList>
            <person name="Stouthamer R."/>
            <person name="Nunney L."/>
        </authorList>
    </citation>
    <scope>NUCLEOTIDE SEQUENCE [LARGE SCALE GENOMIC DNA]</scope>
    <source>
        <strain evidence="11">ann-1</strain>
    </source>
</reference>
<dbReference type="SUPFAM" id="SSF53335">
    <property type="entry name" value="S-adenosyl-L-methionine-dependent methyltransferases"/>
    <property type="match status" value="1"/>
</dbReference>
<evidence type="ECO:0000259" key="9">
    <source>
        <dbReference type="Pfam" id="PF08241"/>
    </source>
</evidence>
<dbReference type="KEGG" id="xfs:D934_10210"/>
<dbReference type="GO" id="GO:0009102">
    <property type="term" value="P:biotin biosynthetic process"/>
    <property type="evidence" value="ECO:0007669"/>
    <property type="project" value="UniProtKB-UniRule"/>
</dbReference>
<comment type="function">
    <text evidence="8">Converts the free carboxyl group of a malonyl-thioester to its methyl ester by transfer of a methyl group from S-adenosyl-L-methionine (SAM). It allows to synthesize pimeloyl-ACP via the fatty acid synthetic pathway.</text>
</comment>
<name>A0A060HBY5_XYLFS</name>
<dbReference type="PANTHER" id="PTHR13090:SF1">
    <property type="entry name" value="ARGININE-HYDROXYLASE NDUFAF5, MITOCHONDRIAL"/>
    <property type="match status" value="1"/>
</dbReference>
<dbReference type="InterPro" id="IPR050602">
    <property type="entry name" value="Malonyl-ACP_OMT"/>
</dbReference>
<dbReference type="GO" id="GO:0008757">
    <property type="term" value="F:S-adenosylmethionine-dependent methyltransferase activity"/>
    <property type="evidence" value="ECO:0007669"/>
    <property type="project" value="InterPro"/>
</dbReference>
<dbReference type="GO" id="GO:0010340">
    <property type="term" value="F:carboxyl-O-methyltransferase activity"/>
    <property type="evidence" value="ECO:0007669"/>
    <property type="project" value="UniProtKB-UniRule"/>
</dbReference>
<dbReference type="Proteomes" id="UP000027215">
    <property type="component" value="Chromosome"/>
</dbReference>
<comment type="similarity">
    <text evidence="8">Belongs to the methyltransferase superfamily.</text>
</comment>
<keyword evidence="6 8" id="KW-0949">S-adenosyl-L-methionine</keyword>
<dbReference type="PATRIC" id="fig|155920.8.peg.2394"/>
<evidence type="ECO:0000256" key="3">
    <source>
        <dbReference type="ARBA" id="ARBA00012327"/>
    </source>
</evidence>
<evidence type="ECO:0000256" key="8">
    <source>
        <dbReference type="HAMAP-Rule" id="MF_00835"/>
    </source>
</evidence>
<dbReference type="InterPro" id="IPR011814">
    <property type="entry name" value="BioC"/>
</dbReference>
<organism evidence="10 11">
    <name type="scientific">Xylella fastidiosa subsp. sandyi Ann-1</name>
    <dbReference type="NCBI Taxonomy" id="155920"/>
    <lineage>
        <taxon>Bacteria</taxon>
        <taxon>Pseudomonadati</taxon>
        <taxon>Pseudomonadota</taxon>
        <taxon>Gammaproteobacteria</taxon>
        <taxon>Lysobacterales</taxon>
        <taxon>Lysobacteraceae</taxon>
        <taxon>Xylella</taxon>
    </lineage>
</organism>
<dbReference type="UniPathway" id="UPA00078"/>
<sequence>MNGLFDTYHIRRAFSRAAHSYDTNAVLQHEVEQRLLESLDYLGDRIPRVILDVGAGTGRASIAMKKRWPKAQVIALDQAMPMLQEARKRSHWWNPLALICGDARTLPVADASVDVIFSNLCLQWIEDLPTVFAGFRQALRPGGLLLCSLFGPDTLIELREAFAQADAVPHISHFPSMPQCGDALVLAHFQNPVLDRDLFTLTYDDLSALMRSLRAIGATNALQERRTTLTGRGRFAATAAAYETLRNADNKLPSSWEVIYACAWAPRSEPMTRENNHEIASIPINSIPIRRRNSS</sequence>
<dbReference type="HAMAP" id="MF_00835">
    <property type="entry name" value="BioC"/>
    <property type="match status" value="1"/>
</dbReference>
<keyword evidence="4 8" id="KW-0489">Methyltransferase</keyword>
<dbReference type="PANTHER" id="PTHR13090">
    <property type="entry name" value="ARGININE-HYDROXYLASE NDUFAF5, MITOCHONDRIAL"/>
    <property type="match status" value="1"/>
</dbReference>
<keyword evidence="7 8" id="KW-0093">Biotin biosynthesis</keyword>
<evidence type="ECO:0000256" key="5">
    <source>
        <dbReference type="ARBA" id="ARBA00022679"/>
    </source>
</evidence>
<evidence type="ECO:0000256" key="7">
    <source>
        <dbReference type="ARBA" id="ARBA00022756"/>
    </source>
</evidence>
<dbReference type="EMBL" id="CP006696">
    <property type="protein sequence ID" value="AIC10407.1"/>
    <property type="molecule type" value="Genomic_DNA"/>
</dbReference>
<dbReference type="InterPro" id="IPR013216">
    <property type="entry name" value="Methyltransf_11"/>
</dbReference>
<evidence type="ECO:0000256" key="2">
    <source>
        <dbReference type="ARBA" id="ARBA00004746"/>
    </source>
</evidence>